<proteinExistence type="predicted"/>
<name>F0SIV9_RUBBR</name>
<dbReference type="PANTHER" id="PTHR30093">
    <property type="entry name" value="GENERAL SECRETION PATHWAY PROTEIN G"/>
    <property type="match status" value="1"/>
</dbReference>
<evidence type="ECO:0000259" key="2">
    <source>
        <dbReference type="Pfam" id="PF07596"/>
    </source>
</evidence>
<evidence type="ECO:0000256" key="1">
    <source>
        <dbReference type="SAM" id="Phobius"/>
    </source>
</evidence>
<dbReference type="NCBIfam" id="TIGR04294">
    <property type="entry name" value="pre_pil_HX9DG"/>
    <property type="match status" value="1"/>
</dbReference>
<sequence length="335" mass="35765">MANSAQRGKAGFTLIELLVVIAIIAILVALLLPAVQQAREAARRTACKNQLKQIGLGLQNYHDTHSVFPIGEGYVGTTSSFVTNCSNAPRRAPWTVLVLPYLEESALYESFNFSQQFRSLYSEAPTSGANFTASNQIVSAYHCPSFPAPDGLHTNYFGVMGGGESEANWVHAGSMPGRALWNNGTLFLNSSVRMRDLTDGTSNTIVVGETKYQLGPKARTNGNERIGWASSVRPCDNATPGVTAAVTNVPINAYTGDGNKEDTLFTNGNVANARGTVSGTAATYNLQGRAFSSSHPGGCHFTFGDGSVHFLSENVDMVTLNNLAIRDDGEVIGEF</sequence>
<accession>F0SIV9</accession>
<dbReference type="InterPro" id="IPR011453">
    <property type="entry name" value="DUF1559"/>
</dbReference>
<dbReference type="Proteomes" id="UP000006860">
    <property type="component" value="Chromosome"/>
</dbReference>
<evidence type="ECO:0000313" key="3">
    <source>
        <dbReference type="EMBL" id="ADY61808.1"/>
    </source>
</evidence>
<dbReference type="PROSITE" id="PS00409">
    <property type="entry name" value="PROKAR_NTER_METHYL"/>
    <property type="match status" value="1"/>
</dbReference>
<dbReference type="InterPro" id="IPR027558">
    <property type="entry name" value="Pre_pil_HX9DG_C"/>
</dbReference>
<dbReference type="Pfam" id="PF07596">
    <property type="entry name" value="SBP_bac_10"/>
    <property type="match status" value="1"/>
</dbReference>
<dbReference type="InterPro" id="IPR012902">
    <property type="entry name" value="N_methyl_site"/>
</dbReference>
<dbReference type="Pfam" id="PF07963">
    <property type="entry name" value="N_methyl"/>
    <property type="match status" value="1"/>
</dbReference>
<protein>
    <recommendedName>
        <fullName evidence="2">DUF1559 domain-containing protein</fullName>
    </recommendedName>
</protein>
<keyword evidence="1" id="KW-0472">Membrane</keyword>
<feature type="transmembrane region" description="Helical" evidence="1">
    <location>
        <begin position="12"/>
        <end position="35"/>
    </location>
</feature>
<dbReference type="Gene3D" id="3.30.700.10">
    <property type="entry name" value="Glycoprotein, Type 4 Pilin"/>
    <property type="match status" value="1"/>
</dbReference>
<evidence type="ECO:0000313" key="4">
    <source>
        <dbReference type="Proteomes" id="UP000006860"/>
    </source>
</evidence>
<dbReference type="EMBL" id="CP002546">
    <property type="protein sequence ID" value="ADY61808.1"/>
    <property type="molecule type" value="Genomic_DNA"/>
</dbReference>
<dbReference type="PANTHER" id="PTHR30093:SF2">
    <property type="entry name" value="TYPE II SECRETION SYSTEM PROTEIN H"/>
    <property type="match status" value="1"/>
</dbReference>
<reference evidence="4" key="1">
    <citation type="submission" date="2011-02" db="EMBL/GenBank/DDBJ databases">
        <title>The complete genome of Planctomyces brasiliensis DSM 5305.</title>
        <authorList>
            <person name="Lucas S."/>
            <person name="Copeland A."/>
            <person name="Lapidus A."/>
            <person name="Bruce D."/>
            <person name="Goodwin L."/>
            <person name="Pitluck S."/>
            <person name="Kyrpides N."/>
            <person name="Mavromatis K."/>
            <person name="Pagani I."/>
            <person name="Ivanova N."/>
            <person name="Ovchinnikova G."/>
            <person name="Lu M."/>
            <person name="Detter J.C."/>
            <person name="Han C."/>
            <person name="Land M."/>
            <person name="Hauser L."/>
            <person name="Markowitz V."/>
            <person name="Cheng J.-F."/>
            <person name="Hugenholtz P."/>
            <person name="Woyke T."/>
            <person name="Wu D."/>
            <person name="Tindall B."/>
            <person name="Pomrenke H.G."/>
            <person name="Brambilla E."/>
            <person name="Klenk H.-P."/>
            <person name="Eisen J.A."/>
        </authorList>
    </citation>
    <scope>NUCLEOTIDE SEQUENCE [LARGE SCALE GENOMIC DNA]</scope>
    <source>
        <strain evidence="4">ATCC 49424 / DSM 5305 / JCM 21570 / IAM 15109 / NBRC 103401 / IFAM 1448</strain>
    </source>
</reference>
<dbReference type="NCBIfam" id="TIGR02532">
    <property type="entry name" value="IV_pilin_GFxxxE"/>
    <property type="match status" value="1"/>
</dbReference>
<dbReference type="eggNOG" id="COG2165">
    <property type="taxonomic scope" value="Bacteria"/>
</dbReference>
<dbReference type="OrthoDB" id="267520at2"/>
<dbReference type="KEGG" id="pbs:Plabr_4235"/>
<keyword evidence="1" id="KW-0812">Transmembrane</keyword>
<dbReference type="HOGENOM" id="CLU_041661_0_0_0"/>
<dbReference type="InterPro" id="IPR045584">
    <property type="entry name" value="Pilin-like"/>
</dbReference>
<gene>
    <name evidence="3" type="ordered locus">Plabr_4235</name>
</gene>
<feature type="domain" description="DUF1559" evidence="2">
    <location>
        <begin position="36"/>
        <end position="317"/>
    </location>
</feature>
<organism evidence="3 4">
    <name type="scientific">Rubinisphaera brasiliensis (strain ATCC 49424 / DSM 5305 / JCM 21570 / IAM 15109 / NBRC 103401 / IFAM 1448)</name>
    <name type="common">Planctomyces brasiliensis</name>
    <dbReference type="NCBI Taxonomy" id="756272"/>
    <lineage>
        <taxon>Bacteria</taxon>
        <taxon>Pseudomonadati</taxon>
        <taxon>Planctomycetota</taxon>
        <taxon>Planctomycetia</taxon>
        <taxon>Planctomycetales</taxon>
        <taxon>Planctomycetaceae</taxon>
        <taxon>Rubinisphaera</taxon>
    </lineage>
</organism>
<dbReference type="SUPFAM" id="SSF54523">
    <property type="entry name" value="Pili subunits"/>
    <property type="match status" value="1"/>
</dbReference>
<dbReference type="AlphaFoldDB" id="F0SIV9"/>
<keyword evidence="1" id="KW-1133">Transmembrane helix</keyword>
<dbReference type="STRING" id="756272.Plabr_4235"/>
<dbReference type="RefSeq" id="WP_013630513.1">
    <property type="nucleotide sequence ID" value="NC_015174.1"/>
</dbReference>
<keyword evidence="4" id="KW-1185">Reference proteome</keyword>